<feature type="domain" description="FAD-binding" evidence="1">
    <location>
        <begin position="4"/>
        <end position="310"/>
    </location>
</feature>
<dbReference type="PANTHER" id="PTHR42685">
    <property type="entry name" value="GERANYLGERANYL DIPHOSPHATE REDUCTASE"/>
    <property type="match status" value="1"/>
</dbReference>
<comment type="caution">
    <text evidence="2">The sequence shown here is derived from an EMBL/GenBank/DDBJ whole genome shotgun (WGS) entry which is preliminary data.</text>
</comment>
<name>A0A7X2ZTP9_9FLAO</name>
<dbReference type="GO" id="GO:0071949">
    <property type="term" value="F:FAD binding"/>
    <property type="evidence" value="ECO:0007669"/>
    <property type="project" value="InterPro"/>
</dbReference>
<dbReference type="InterPro" id="IPR002938">
    <property type="entry name" value="FAD-bd"/>
</dbReference>
<keyword evidence="3" id="KW-1185">Reference proteome</keyword>
<reference evidence="2 3" key="1">
    <citation type="journal article" date="2019" name="Mar. Drugs">
        <title>Comparative Genomics and CAZyme Genome Repertoires of Marine Zobellia amurskyensis KMM 3526(T) and Zobellia laminariae KMM 3676(T).</title>
        <authorList>
            <person name="Chernysheva N."/>
            <person name="Bystritskaya E."/>
            <person name="Stenkova A."/>
            <person name="Golovkin I."/>
            <person name="Nedashkovskaya O."/>
            <person name="Isaeva M."/>
        </authorList>
    </citation>
    <scope>NUCLEOTIDE SEQUENCE [LARGE SCALE GENOMIC DNA]</scope>
    <source>
        <strain evidence="2 3">KMM 3526</strain>
    </source>
</reference>
<dbReference type="EMBL" id="RCNR01000015">
    <property type="protein sequence ID" value="MUH36222.1"/>
    <property type="molecule type" value="Genomic_DNA"/>
</dbReference>
<evidence type="ECO:0000259" key="1">
    <source>
        <dbReference type="Pfam" id="PF01494"/>
    </source>
</evidence>
<dbReference type="PANTHER" id="PTHR42685:SF22">
    <property type="entry name" value="CONDITIONED MEDIUM FACTOR RECEPTOR 1"/>
    <property type="match status" value="1"/>
</dbReference>
<sequence length="374" mass="41842">MEQYDAIIVGGGLAGLTTAIHLAKAGHKILVFEKEPYPHHKVCGEYVSNEVLPYLKSLGIDLKDFGAVSVDTLEFSTVHGTVLKAKLPLGGTGISRYAFDNLLYEKAMALGVTFIFKSVTSIEFQNTVFKVITDTKETYTSRITIGSYGKRSALDKQLNRHFIQQKSSWLAIKSHYRLDSFPKNKVGLHNFKGGYGGLSKTETGAVNFCYLVSYKSFQSEKDIERFNKQVVGENPVLRDFLDRAEPLFESPLTIAQISFHAKNPIENHVLMCGDTAGLIHPLCGNGMAMAIHSAKIASELIHAFLTGKETDRKNMEQAYTKEWNRTFKRRLWLGRQLQTILLNPTVSDCAIAFVAKQPWLLKQLIKNTHGKPIQ</sequence>
<dbReference type="InterPro" id="IPR036188">
    <property type="entry name" value="FAD/NAD-bd_sf"/>
</dbReference>
<gene>
    <name evidence="2" type="ORF">D9O36_10245</name>
</gene>
<evidence type="ECO:0000313" key="2">
    <source>
        <dbReference type="EMBL" id="MUH36222.1"/>
    </source>
</evidence>
<protein>
    <submittedName>
        <fullName evidence="2">NAD(P)/FAD-dependent oxidoreductase</fullName>
    </submittedName>
</protein>
<accession>A0A7X2ZTP9</accession>
<evidence type="ECO:0000313" key="3">
    <source>
        <dbReference type="Proteomes" id="UP000540519"/>
    </source>
</evidence>
<dbReference type="SUPFAM" id="SSF51905">
    <property type="entry name" value="FAD/NAD(P)-binding domain"/>
    <property type="match status" value="1"/>
</dbReference>
<dbReference type="Pfam" id="PF01494">
    <property type="entry name" value="FAD_binding_3"/>
    <property type="match status" value="1"/>
</dbReference>
<proteinExistence type="predicted"/>
<dbReference type="InterPro" id="IPR050407">
    <property type="entry name" value="Geranylgeranyl_reductase"/>
</dbReference>
<organism evidence="2 3">
    <name type="scientific">Zobellia amurskyensis</name>
    <dbReference type="NCBI Taxonomy" id="248905"/>
    <lineage>
        <taxon>Bacteria</taxon>
        <taxon>Pseudomonadati</taxon>
        <taxon>Bacteroidota</taxon>
        <taxon>Flavobacteriia</taxon>
        <taxon>Flavobacteriales</taxon>
        <taxon>Flavobacteriaceae</taxon>
        <taxon>Zobellia</taxon>
    </lineage>
</organism>
<dbReference type="AlphaFoldDB" id="A0A7X2ZTP9"/>
<dbReference type="Proteomes" id="UP000540519">
    <property type="component" value="Unassembled WGS sequence"/>
</dbReference>
<dbReference type="PRINTS" id="PR00420">
    <property type="entry name" value="RNGMNOXGNASE"/>
</dbReference>
<dbReference type="Gene3D" id="3.50.50.60">
    <property type="entry name" value="FAD/NAD(P)-binding domain"/>
    <property type="match status" value="1"/>
</dbReference>
<dbReference type="RefSeq" id="WP_168926998.1">
    <property type="nucleotide sequence ID" value="NZ_RCNR01000015.1"/>
</dbReference>